<evidence type="ECO:0000256" key="1">
    <source>
        <dbReference type="RuleBase" id="RU004003"/>
    </source>
</evidence>
<gene>
    <name evidence="3" type="ORF">SAMN04488082_11146</name>
</gene>
<dbReference type="Pfam" id="PF00263">
    <property type="entry name" value="Secretin"/>
    <property type="match status" value="1"/>
</dbReference>
<evidence type="ECO:0000313" key="3">
    <source>
        <dbReference type="EMBL" id="SFJ98720.1"/>
    </source>
</evidence>
<dbReference type="GO" id="GO:0015627">
    <property type="term" value="C:type II protein secretion system complex"/>
    <property type="evidence" value="ECO:0007669"/>
    <property type="project" value="TreeGrafter"/>
</dbReference>
<dbReference type="GO" id="GO:0009306">
    <property type="term" value="P:protein secretion"/>
    <property type="evidence" value="ECO:0007669"/>
    <property type="project" value="InterPro"/>
</dbReference>
<dbReference type="Gene3D" id="3.55.50.30">
    <property type="match status" value="1"/>
</dbReference>
<dbReference type="InterPro" id="IPR001775">
    <property type="entry name" value="GspD/PilQ"/>
</dbReference>
<name>A0A1I3VU80_9BACT</name>
<dbReference type="PRINTS" id="PR00811">
    <property type="entry name" value="BCTERIALGSPD"/>
</dbReference>
<dbReference type="EMBL" id="FORX01000011">
    <property type="protein sequence ID" value="SFJ98720.1"/>
    <property type="molecule type" value="Genomic_DNA"/>
</dbReference>
<dbReference type="STRING" id="52560.SAMN04488082_11146"/>
<organism evidence="3 4">
    <name type="scientific">Desulfomicrobium apsheronum</name>
    <dbReference type="NCBI Taxonomy" id="52560"/>
    <lineage>
        <taxon>Bacteria</taxon>
        <taxon>Pseudomonadati</taxon>
        <taxon>Thermodesulfobacteriota</taxon>
        <taxon>Desulfovibrionia</taxon>
        <taxon>Desulfovibrionales</taxon>
        <taxon>Desulfomicrobiaceae</taxon>
        <taxon>Desulfomicrobium</taxon>
    </lineage>
</organism>
<keyword evidence="4" id="KW-1185">Reference proteome</keyword>
<dbReference type="PANTHER" id="PTHR30332">
    <property type="entry name" value="PROBABLE GENERAL SECRETION PATHWAY PROTEIN D"/>
    <property type="match status" value="1"/>
</dbReference>
<dbReference type="InterPro" id="IPR050810">
    <property type="entry name" value="Bact_Secretion_Sys_Channel"/>
</dbReference>
<feature type="domain" description="Type II/III secretion system secretin-like" evidence="2">
    <location>
        <begin position="347"/>
        <end position="520"/>
    </location>
</feature>
<protein>
    <submittedName>
        <fullName evidence="3">General secretion pathway protein D</fullName>
    </submittedName>
</protein>
<sequence>MATALLIMLCSCAPNQDRSRLDGPKNYEALRQAMAQEQRDLLHTRDEGIREFESSTVQDRPVLVPELPRYNPLDETRISISVRNEPLNDVLFVVVRNAGLDLVIDPEISLDNRVTISFQDALSSDVVRSLLGAYDVHWSVRDNVLTVERFEERTFNLEFMNAKSQVISQSGGNIFGSSDGEGSGNNLSGTFQLSSSQSFTMEDGSLYAGLQKNIESILGGADGRQGASTLNPMSGSIYVQTTPRRMSTISAMITQLREKLSRQVIIDAQILEVALSDGFDLGIDWNFVQKRVHDGRGYAYGLGANADTGLGTRGNTGSALSAIVLGDPTLTTVSNTVDTIFQATVNALQTFGGVRVVSNPHVRTRHGMPALVTSGTTKNYVKEITRETNTDSDVVNISTTTASAFEGVMLGVIPFITNDGSIDLQVFPITSKVDLSQGMTFVDGSGVTLPVVDVRNINTSVRAHSGDTVILGGLIYKDARKTDSAVPGLADIPGLGWAFNNREDAEQVRELVVVMHIRVVG</sequence>
<dbReference type="Proteomes" id="UP000198635">
    <property type="component" value="Unassembled WGS sequence"/>
</dbReference>
<comment type="similarity">
    <text evidence="1">Belongs to the bacterial secretin family.</text>
</comment>
<dbReference type="AlphaFoldDB" id="A0A1I3VU80"/>
<proteinExistence type="inferred from homology"/>
<dbReference type="PANTHER" id="PTHR30332:SF17">
    <property type="entry name" value="TYPE IV PILIATION SYSTEM PROTEIN DR_0774-RELATED"/>
    <property type="match status" value="1"/>
</dbReference>
<evidence type="ECO:0000259" key="2">
    <source>
        <dbReference type="Pfam" id="PF00263"/>
    </source>
</evidence>
<accession>A0A1I3VU80</accession>
<reference evidence="4" key="1">
    <citation type="submission" date="2016-10" db="EMBL/GenBank/DDBJ databases">
        <authorList>
            <person name="Varghese N."/>
            <person name="Submissions S."/>
        </authorList>
    </citation>
    <scope>NUCLEOTIDE SEQUENCE [LARGE SCALE GENOMIC DNA]</scope>
    <source>
        <strain evidence="4">DSM 5918</strain>
    </source>
</reference>
<evidence type="ECO:0000313" key="4">
    <source>
        <dbReference type="Proteomes" id="UP000198635"/>
    </source>
</evidence>
<dbReference type="InterPro" id="IPR004846">
    <property type="entry name" value="T2SS/T3SS_dom"/>
</dbReference>
<dbReference type="RefSeq" id="WP_177193126.1">
    <property type="nucleotide sequence ID" value="NZ_FORX01000011.1"/>
</dbReference>